<dbReference type="EMBL" id="QNUL01000001">
    <property type="protein sequence ID" value="REA64130.1"/>
    <property type="molecule type" value="Genomic_DNA"/>
</dbReference>
<keyword evidence="2" id="KW-1185">Reference proteome</keyword>
<proteinExistence type="predicted"/>
<reference evidence="1 2" key="1">
    <citation type="submission" date="2018-07" db="EMBL/GenBank/DDBJ databases">
        <title>Dyadobacter roseus sp. nov., isolated from rose rhizosphere soil.</title>
        <authorList>
            <person name="Chen L."/>
        </authorList>
    </citation>
    <scope>NUCLEOTIDE SEQUENCE [LARGE SCALE GENOMIC DNA]</scope>
    <source>
        <strain evidence="1 2">RS19</strain>
    </source>
</reference>
<sequence>MAIDEKVPQYERYIITLFTISTATATDRARCFNIFLDLIGGTSTMDCQSSKQSLYEKSDI</sequence>
<name>A0A3D8YHV7_9BACT</name>
<organism evidence="1 2">
    <name type="scientific">Dyadobacter luteus</name>
    <dbReference type="NCBI Taxonomy" id="2259619"/>
    <lineage>
        <taxon>Bacteria</taxon>
        <taxon>Pseudomonadati</taxon>
        <taxon>Bacteroidota</taxon>
        <taxon>Cytophagia</taxon>
        <taxon>Cytophagales</taxon>
        <taxon>Spirosomataceae</taxon>
        <taxon>Dyadobacter</taxon>
    </lineage>
</organism>
<gene>
    <name evidence="1" type="ORF">DSL64_00825</name>
</gene>
<evidence type="ECO:0000313" key="2">
    <source>
        <dbReference type="Proteomes" id="UP000256373"/>
    </source>
</evidence>
<dbReference type="AlphaFoldDB" id="A0A3D8YHV7"/>
<comment type="caution">
    <text evidence="1">The sequence shown here is derived from an EMBL/GenBank/DDBJ whole genome shotgun (WGS) entry which is preliminary data.</text>
</comment>
<protein>
    <submittedName>
        <fullName evidence="1">Uncharacterized protein</fullName>
    </submittedName>
</protein>
<accession>A0A3D8YHV7</accession>
<evidence type="ECO:0000313" key="1">
    <source>
        <dbReference type="EMBL" id="REA64130.1"/>
    </source>
</evidence>
<dbReference type="Proteomes" id="UP000256373">
    <property type="component" value="Unassembled WGS sequence"/>
</dbReference>